<gene>
    <name evidence="8" type="ORF">ACHAXA_011516</name>
</gene>
<keyword evidence="3 7" id="KW-0812">Transmembrane</keyword>
<evidence type="ECO:0000313" key="9">
    <source>
        <dbReference type="Proteomes" id="UP001530377"/>
    </source>
</evidence>
<evidence type="ECO:0000313" key="8">
    <source>
        <dbReference type="EMBL" id="KAL3815398.1"/>
    </source>
</evidence>
<evidence type="ECO:0000256" key="7">
    <source>
        <dbReference type="SAM" id="Phobius"/>
    </source>
</evidence>
<evidence type="ECO:0000256" key="4">
    <source>
        <dbReference type="ARBA" id="ARBA00022989"/>
    </source>
</evidence>
<feature type="transmembrane region" description="Helical" evidence="7">
    <location>
        <begin position="38"/>
        <end position="69"/>
    </location>
</feature>
<protein>
    <recommendedName>
        <fullName evidence="10">Receptor expression-enhancing protein</fullName>
    </recommendedName>
</protein>
<evidence type="ECO:0008006" key="10">
    <source>
        <dbReference type="Google" id="ProtNLM"/>
    </source>
</evidence>
<name>A0ABD3RR87_9STRA</name>
<proteinExistence type="inferred from homology"/>
<evidence type="ECO:0000256" key="6">
    <source>
        <dbReference type="RuleBase" id="RU362006"/>
    </source>
</evidence>
<comment type="caution">
    <text evidence="8">The sequence shown here is derived from an EMBL/GenBank/DDBJ whole genome shotgun (WGS) entry which is preliminary data.</text>
</comment>
<feature type="transmembrane region" description="Helical" evidence="7">
    <location>
        <begin position="90"/>
        <end position="110"/>
    </location>
</feature>
<dbReference type="EMBL" id="JALLPB020000200">
    <property type="protein sequence ID" value="KAL3815398.1"/>
    <property type="molecule type" value="Genomic_DNA"/>
</dbReference>
<evidence type="ECO:0000256" key="3">
    <source>
        <dbReference type="ARBA" id="ARBA00022692"/>
    </source>
</evidence>
<keyword evidence="9" id="KW-1185">Reference proteome</keyword>
<sequence length="177" mass="20169">MDAVIDAVNAQLAQLHSKLDEIPALQRLEDQTSVPKEYISISGAFVVLLIVIFGFSAGTISSIIGFLYPAIKSLHAIESTKQSKTNNPDVTQWLIYWVIYSFFSIIEVFVDFLLYWIPYYYAFKLAFLLWAMLPQTRGAKFLYDSFLKDFLKSRESAIDAAMRDARNAVSESNEKDE</sequence>
<dbReference type="AlphaFoldDB" id="A0ABD3RR87"/>
<feature type="transmembrane region" description="Helical" evidence="7">
    <location>
        <begin position="116"/>
        <end position="133"/>
    </location>
</feature>
<dbReference type="PANTHER" id="PTHR12300">
    <property type="entry name" value="HVA22-LIKE PROTEINS"/>
    <property type="match status" value="1"/>
</dbReference>
<evidence type="ECO:0000256" key="2">
    <source>
        <dbReference type="ARBA" id="ARBA00008573"/>
    </source>
</evidence>
<organism evidence="8 9">
    <name type="scientific">Cyclostephanos tholiformis</name>
    <dbReference type="NCBI Taxonomy" id="382380"/>
    <lineage>
        <taxon>Eukaryota</taxon>
        <taxon>Sar</taxon>
        <taxon>Stramenopiles</taxon>
        <taxon>Ochrophyta</taxon>
        <taxon>Bacillariophyta</taxon>
        <taxon>Coscinodiscophyceae</taxon>
        <taxon>Thalassiosirophycidae</taxon>
        <taxon>Stephanodiscales</taxon>
        <taxon>Stephanodiscaceae</taxon>
        <taxon>Cyclostephanos</taxon>
    </lineage>
</organism>
<keyword evidence="5 7" id="KW-0472">Membrane</keyword>
<dbReference type="Proteomes" id="UP001530377">
    <property type="component" value="Unassembled WGS sequence"/>
</dbReference>
<comment type="similarity">
    <text evidence="2 6">Belongs to the DP1 family.</text>
</comment>
<dbReference type="Pfam" id="PF03134">
    <property type="entry name" value="TB2_DP1_HVA22"/>
    <property type="match status" value="1"/>
</dbReference>
<dbReference type="PANTHER" id="PTHR12300:SF161">
    <property type="entry name" value="RECEPTOR EXPRESSION-ENHANCING PROTEIN"/>
    <property type="match status" value="1"/>
</dbReference>
<evidence type="ECO:0000256" key="1">
    <source>
        <dbReference type="ARBA" id="ARBA00004141"/>
    </source>
</evidence>
<dbReference type="GO" id="GO:0016020">
    <property type="term" value="C:membrane"/>
    <property type="evidence" value="ECO:0007669"/>
    <property type="project" value="UniProtKB-SubCell"/>
</dbReference>
<keyword evidence="4 7" id="KW-1133">Transmembrane helix</keyword>
<accession>A0ABD3RR87</accession>
<comment type="subcellular location">
    <subcellularLocation>
        <location evidence="1 6">Membrane</location>
        <topology evidence="1 6">Multi-pass membrane protein</topology>
    </subcellularLocation>
</comment>
<dbReference type="InterPro" id="IPR004345">
    <property type="entry name" value="TB2_DP1_HVA22"/>
</dbReference>
<evidence type="ECO:0000256" key="5">
    <source>
        <dbReference type="ARBA" id="ARBA00023136"/>
    </source>
</evidence>
<reference evidence="8 9" key="1">
    <citation type="submission" date="2024-10" db="EMBL/GenBank/DDBJ databases">
        <title>Updated reference genomes for cyclostephanoid diatoms.</title>
        <authorList>
            <person name="Roberts W.R."/>
            <person name="Alverson A.J."/>
        </authorList>
    </citation>
    <scope>NUCLEOTIDE SEQUENCE [LARGE SCALE GENOMIC DNA]</scope>
    <source>
        <strain evidence="8 9">AJA228-03</strain>
    </source>
</reference>